<dbReference type="InterPro" id="IPR036636">
    <property type="entry name" value="COX7C/Cox8_sf"/>
</dbReference>
<dbReference type="GO" id="GO:0005743">
    <property type="term" value="C:mitochondrial inner membrane"/>
    <property type="evidence" value="ECO:0007669"/>
    <property type="project" value="UniProtKB-SubCell"/>
</dbReference>
<dbReference type="GO" id="GO:0006123">
    <property type="term" value="P:mitochondrial electron transport, cytochrome c to oxygen"/>
    <property type="evidence" value="ECO:0000318"/>
    <property type="project" value="GO_Central"/>
</dbReference>
<dbReference type="RefSeq" id="XP_050467734.1">
    <property type="nucleotide sequence ID" value="XM_050611741.1"/>
</dbReference>
<feature type="transmembrane region" description="Helical" evidence="11">
    <location>
        <begin position="127"/>
        <end position="146"/>
    </location>
</feature>
<reference evidence="13" key="1">
    <citation type="journal article" date="2005" name="Nature">
        <title>Sequencing of Aspergillus nidulans and comparative analysis with A. fumigatus and A. oryzae.</title>
        <authorList>
            <person name="Galagan J.E."/>
            <person name="Calvo S.E."/>
            <person name="Cuomo C."/>
            <person name="Ma L.J."/>
            <person name="Wortman J.R."/>
            <person name="Batzoglou S."/>
            <person name="Lee S.I."/>
            <person name="Basturkmen M."/>
            <person name="Spevak C.C."/>
            <person name="Clutterbuck J."/>
            <person name="Kapitonov V."/>
            <person name="Jurka J."/>
            <person name="Scazzocchio C."/>
            <person name="Farman M."/>
            <person name="Butler J."/>
            <person name="Purcell S."/>
            <person name="Harris S."/>
            <person name="Braus G.H."/>
            <person name="Draht O."/>
            <person name="Busch S."/>
            <person name="D'Enfert C."/>
            <person name="Bouchier C."/>
            <person name="Goldman G.H."/>
            <person name="Bell-Pedersen D."/>
            <person name="Griffiths-Jones S."/>
            <person name="Doonan J.H."/>
            <person name="Yu J."/>
            <person name="Vienken K."/>
            <person name="Pain A."/>
            <person name="Freitag M."/>
            <person name="Selker E.U."/>
            <person name="Archer D.B."/>
            <person name="Penalva M.A."/>
            <person name="Oakley B.R."/>
            <person name="Momany M."/>
            <person name="Tanaka T."/>
            <person name="Kumagai T."/>
            <person name="Asai K."/>
            <person name="Machida M."/>
            <person name="Nierman W.C."/>
            <person name="Denning D.W."/>
            <person name="Caddick M."/>
            <person name="Hynes M."/>
            <person name="Paoletti M."/>
            <person name="Fischer R."/>
            <person name="Miller B."/>
            <person name="Dyer P."/>
            <person name="Sachs M.S."/>
            <person name="Osmani S.A."/>
            <person name="Birren B.W."/>
        </authorList>
    </citation>
    <scope>NUCLEOTIDE SEQUENCE [LARGE SCALE GENOMIC DNA]</scope>
    <source>
        <strain evidence="13">FGSC A4 / ATCC 38163 / CBS 112.46 / NRRL 194 / M139</strain>
    </source>
</reference>
<comment type="subcellular location">
    <subcellularLocation>
        <location evidence="1">Mitochondrion inner membrane</location>
        <topology evidence="1">Single-pass membrane protein</topology>
    </subcellularLocation>
</comment>
<keyword evidence="13" id="KW-1185">Reference proteome</keyword>
<dbReference type="KEGG" id="ani:ANIA_10553"/>
<dbReference type="OrthoDB" id="9974841at2759"/>
<dbReference type="STRING" id="227321.C8V8S9"/>
<dbReference type="EMBL" id="BN001303">
    <property type="protein sequence ID" value="CBF77578.1"/>
    <property type="molecule type" value="Genomic_DNA"/>
</dbReference>
<dbReference type="SUPFAM" id="SSF81427">
    <property type="entry name" value="Mitochondrial cytochrome c oxidase subunit VIIc (aka VIIIa)"/>
    <property type="match status" value="1"/>
</dbReference>
<keyword evidence="6" id="KW-0809">Transit peptide</keyword>
<dbReference type="InterPro" id="IPR004202">
    <property type="entry name" value="COX7C/Cox8"/>
</dbReference>
<proteinExistence type="inferred from homology"/>
<evidence type="ECO:0000256" key="4">
    <source>
        <dbReference type="ARBA" id="ARBA00022692"/>
    </source>
</evidence>
<dbReference type="PANTHER" id="PTHR13313">
    <property type="entry name" value="CYTOCHROME C OXIDASE SUBUNIT VIIC"/>
    <property type="match status" value="1"/>
</dbReference>
<evidence type="ECO:0000256" key="8">
    <source>
        <dbReference type="ARBA" id="ARBA00023128"/>
    </source>
</evidence>
<dbReference type="Pfam" id="PF02935">
    <property type="entry name" value="COX7C"/>
    <property type="match status" value="1"/>
</dbReference>
<comment type="similarity">
    <text evidence="3">Belongs to the cytochrome c oxidase VIIc family.</text>
</comment>
<protein>
    <recommendedName>
        <fullName evidence="10">Cytochrome c oxidase subunit 8, mitochondrial</fullName>
    </recommendedName>
</protein>
<evidence type="ECO:0000256" key="10">
    <source>
        <dbReference type="ARBA" id="ARBA00071004"/>
    </source>
</evidence>
<evidence type="ECO:0000256" key="5">
    <source>
        <dbReference type="ARBA" id="ARBA00022792"/>
    </source>
</evidence>
<name>C8V8S9_EMENI</name>
<evidence type="ECO:0000313" key="13">
    <source>
        <dbReference type="Proteomes" id="UP000000560"/>
    </source>
</evidence>
<dbReference type="Gene3D" id="4.10.49.10">
    <property type="entry name" value="Cytochrome c oxidase subunit VIIc"/>
    <property type="match status" value="1"/>
</dbReference>
<dbReference type="Proteomes" id="UP000000560">
    <property type="component" value="Chromosome III"/>
</dbReference>
<evidence type="ECO:0000256" key="11">
    <source>
        <dbReference type="SAM" id="Phobius"/>
    </source>
</evidence>
<organism evidence="12 13">
    <name type="scientific">Emericella nidulans (strain FGSC A4 / ATCC 38163 / CBS 112.46 / NRRL 194 / M139)</name>
    <name type="common">Aspergillus nidulans</name>
    <dbReference type="NCBI Taxonomy" id="227321"/>
    <lineage>
        <taxon>Eukaryota</taxon>
        <taxon>Fungi</taxon>
        <taxon>Dikarya</taxon>
        <taxon>Ascomycota</taxon>
        <taxon>Pezizomycotina</taxon>
        <taxon>Eurotiomycetes</taxon>
        <taxon>Eurotiomycetidae</taxon>
        <taxon>Eurotiales</taxon>
        <taxon>Aspergillaceae</taxon>
        <taxon>Aspergillus</taxon>
        <taxon>Aspergillus subgen. Nidulantes</taxon>
    </lineage>
</organism>
<dbReference type="GO" id="GO:0045277">
    <property type="term" value="C:respiratory chain complex IV"/>
    <property type="evidence" value="ECO:0007669"/>
    <property type="project" value="InterPro"/>
</dbReference>
<evidence type="ECO:0000256" key="6">
    <source>
        <dbReference type="ARBA" id="ARBA00022946"/>
    </source>
</evidence>
<dbReference type="UniPathway" id="UPA00705"/>
<evidence type="ECO:0000313" key="12">
    <source>
        <dbReference type="EMBL" id="CBF77578.1"/>
    </source>
</evidence>
<dbReference type="FunFam" id="4.10.49.10:FF:000001">
    <property type="entry name" value="Cytochrome c oxidase subunit 7C"/>
    <property type="match status" value="1"/>
</dbReference>
<keyword evidence="8" id="KW-0496">Mitochondrion</keyword>
<dbReference type="VEuPathDB" id="FungiDB:AN10553"/>
<dbReference type="AlphaFoldDB" id="C8V8S9"/>
<evidence type="ECO:0000256" key="7">
    <source>
        <dbReference type="ARBA" id="ARBA00022989"/>
    </source>
</evidence>
<reference evidence="13" key="2">
    <citation type="journal article" date="2009" name="Fungal Genet. Biol.">
        <title>The 2008 update of the Aspergillus nidulans genome annotation: a community effort.</title>
        <authorList>
            <person name="Wortman J.R."/>
            <person name="Gilsenan J.M."/>
            <person name="Joardar V."/>
            <person name="Deegan J."/>
            <person name="Clutterbuck J."/>
            <person name="Andersen M.R."/>
            <person name="Archer D."/>
            <person name="Bencina M."/>
            <person name="Braus G."/>
            <person name="Coutinho P."/>
            <person name="von Dohren H."/>
            <person name="Doonan J."/>
            <person name="Driessen A.J."/>
            <person name="Durek P."/>
            <person name="Espeso E."/>
            <person name="Fekete E."/>
            <person name="Flipphi M."/>
            <person name="Estrada C.G."/>
            <person name="Geysens S."/>
            <person name="Goldman G."/>
            <person name="de Groot P.W."/>
            <person name="Hansen K."/>
            <person name="Harris S.D."/>
            <person name="Heinekamp T."/>
            <person name="Helmstaedt K."/>
            <person name="Henrissat B."/>
            <person name="Hofmann G."/>
            <person name="Homan T."/>
            <person name="Horio T."/>
            <person name="Horiuchi H."/>
            <person name="James S."/>
            <person name="Jones M."/>
            <person name="Karaffa L."/>
            <person name="Karanyi Z."/>
            <person name="Kato M."/>
            <person name="Keller N."/>
            <person name="Kelly D.E."/>
            <person name="Kiel J.A."/>
            <person name="Kim J.M."/>
            <person name="van der Klei I.J."/>
            <person name="Klis F.M."/>
            <person name="Kovalchuk A."/>
            <person name="Krasevec N."/>
            <person name="Kubicek C.P."/>
            <person name="Liu B."/>
            <person name="Maccabe A."/>
            <person name="Meyer V."/>
            <person name="Mirabito P."/>
            <person name="Miskei M."/>
            <person name="Mos M."/>
            <person name="Mullins J."/>
            <person name="Nelson D.R."/>
            <person name="Nielsen J."/>
            <person name="Oakley B.R."/>
            <person name="Osmani S.A."/>
            <person name="Pakula T."/>
            <person name="Paszewski A."/>
            <person name="Paulsen I."/>
            <person name="Pilsyk S."/>
            <person name="Pocsi I."/>
            <person name="Punt P.J."/>
            <person name="Ram A.F."/>
            <person name="Ren Q."/>
            <person name="Robellet X."/>
            <person name="Robson G."/>
            <person name="Seiboth B."/>
            <person name="van Solingen P."/>
            <person name="Specht T."/>
            <person name="Sun J."/>
            <person name="Taheri-Talesh N."/>
            <person name="Takeshita N."/>
            <person name="Ussery D."/>
            <person name="vanKuyk P.A."/>
            <person name="Visser H."/>
            <person name="van de Vondervoort P.J."/>
            <person name="de Vries R.P."/>
            <person name="Walton J."/>
            <person name="Xiang X."/>
            <person name="Xiong Y."/>
            <person name="Zeng A.P."/>
            <person name="Brandt B.W."/>
            <person name="Cornell M.J."/>
            <person name="van den Hondel C.A."/>
            <person name="Visser J."/>
            <person name="Oliver S.G."/>
            <person name="Turner G."/>
        </authorList>
    </citation>
    <scope>GENOME REANNOTATION</scope>
    <source>
        <strain evidence="13">FGSC A4 / ATCC 38163 / CBS 112.46 / NRRL 194 / M139</strain>
    </source>
</reference>
<accession>C8V8S9</accession>
<evidence type="ECO:0000256" key="3">
    <source>
        <dbReference type="ARBA" id="ARBA00010514"/>
    </source>
</evidence>
<sequence>MFLPTDWSDQEISCPVRGRCRNRTTAGETDRRNYPLVIAGYHVTNLAPSSSYISRMARSVSPPQSSHRASVLFKMNAATALRARMATSFVARRGFSTTRSQLSSPYHYAEGPRSNIPFNPLTKYFFFRYWAFMITGFGAPFAIAVWQTYKTR</sequence>
<evidence type="ECO:0000256" key="2">
    <source>
        <dbReference type="ARBA" id="ARBA00004673"/>
    </source>
</evidence>
<dbReference type="GeneID" id="74896471"/>
<evidence type="ECO:0000256" key="9">
    <source>
        <dbReference type="ARBA" id="ARBA00023136"/>
    </source>
</evidence>
<gene>
    <name evidence="12" type="ORF">ANIA_10553</name>
</gene>
<dbReference type="HOGENOM" id="CLU_1722355_0_0_1"/>
<keyword evidence="9 11" id="KW-0472">Membrane</keyword>
<comment type="pathway">
    <text evidence="2">Energy metabolism; oxidative phosphorylation.</text>
</comment>
<keyword evidence="5" id="KW-0999">Mitochondrion inner membrane</keyword>
<keyword evidence="4 11" id="KW-0812">Transmembrane</keyword>
<dbReference type="InParanoid" id="C8V8S9"/>
<dbReference type="eggNOG" id="ENOG502SSI3">
    <property type="taxonomic scope" value="Eukaryota"/>
</dbReference>
<dbReference type="PANTHER" id="PTHR13313:SF0">
    <property type="entry name" value="CYTOCHROME C OXIDASE SUBUNIT 7C, MITOCHONDRIAL"/>
    <property type="match status" value="1"/>
</dbReference>
<keyword evidence="7 11" id="KW-1133">Transmembrane helix</keyword>
<evidence type="ECO:0000256" key="1">
    <source>
        <dbReference type="ARBA" id="ARBA00004434"/>
    </source>
</evidence>